<comment type="caution">
    <text evidence="1">The sequence shown here is derived from an EMBL/GenBank/DDBJ whole genome shotgun (WGS) entry which is preliminary data.</text>
</comment>
<keyword evidence="2" id="KW-1185">Reference proteome</keyword>
<dbReference type="AlphaFoldDB" id="A0A926HMQ6"/>
<gene>
    <name evidence="1" type="ORF">H8699_05350</name>
</gene>
<dbReference type="InterPro" id="IPR034660">
    <property type="entry name" value="DinB/YfiT-like"/>
</dbReference>
<evidence type="ECO:0000313" key="1">
    <source>
        <dbReference type="EMBL" id="MBC8528845.1"/>
    </source>
</evidence>
<accession>A0A926HMQ6</accession>
<organism evidence="1 2">
    <name type="scientific">Luoshenia tenuis</name>
    <dbReference type="NCBI Taxonomy" id="2763654"/>
    <lineage>
        <taxon>Bacteria</taxon>
        <taxon>Bacillati</taxon>
        <taxon>Bacillota</taxon>
        <taxon>Clostridia</taxon>
        <taxon>Christensenellales</taxon>
        <taxon>Christensenellaceae</taxon>
        <taxon>Luoshenia</taxon>
    </lineage>
</organism>
<evidence type="ECO:0008006" key="3">
    <source>
        <dbReference type="Google" id="ProtNLM"/>
    </source>
</evidence>
<dbReference type="Proteomes" id="UP000654279">
    <property type="component" value="Unassembled WGS sequence"/>
</dbReference>
<proteinExistence type="predicted"/>
<reference evidence="1" key="1">
    <citation type="submission" date="2020-08" db="EMBL/GenBank/DDBJ databases">
        <title>Genome public.</title>
        <authorList>
            <person name="Liu C."/>
            <person name="Sun Q."/>
        </authorList>
    </citation>
    <scope>NUCLEOTIDE SEQUENCE</scope>
    <source>
        <strain evidence="1">NSJ-44</strain>
    </source>
</reference>
<dbReference type="RefSeq" id="WP_249284799.1">
    <property type="nucleotide sequence ID" value="NZ_JACRSO010000002.1"/>
</dbReference>
<name>A0A926HMQ6_9FIRM</name>
<dbReference type="SUPFAM" id="SSF109854">
    <property type="entry name" value="DinB/YfiT-like putative metalloenzymes"/>
    <property type="match status" value="1"/>
</dbReference>
<protein>
    <recommendedName>
        <fullName evidence="3">DinB family protein</fullName>
    </recommendedName>
</protein>
<dbReference type="EMBL" id="JACRSO010000002">
    <property type="protein sequence ID" value="MBC8528845.1"/>
    <property type="molecule type" value="Genomic_DNA"/>
</dbReference>
<evidence type="ECO:0000313" key="2">
    <source>
        <dbReference type="Proteomes" id="UP000654279"/>
    </source>
</evidence>
<sequence length="171" mass="20208">MEQNSYCEIIADQTERALWEVKNVIDCIPDALWDRIYCDMPLWKHVYHTLHSLDQWFINPIVYAQPPFHRHALNDLDVVAEGYLSRDEIQRYVQTVSEKIRAYLTELTDELLLSCPQSCPYTRFTLILAQHRHLHTHMGMLMGYIIAETGQWPRVLGLTHEIPSQGYDKYF</sequence>